<name>A0A4P6L5P3_9BURK</name>
<dbReference type="PANTHER" id="PTHR46796:SF12">
    <property type="entry name" value="HTH-TYPE DNA-BINDING TRANSCRIPTIONAL ACTIVATOR EUTR"/>
    <property type="match status" value="1"/>
</dbReference>
<keyword evidence="3" id="KW-0804">Transcription</keyword>
<evidence type="ECO:0000256" key="1">
    <source>
        <dbReference type="ARBA" id="ARBA00023015"/>
    </source>
</evidence>
<dbReference type="AlphaFoldDB" id="A0A4P6L5P3"/>
<dbReference type="OrthoDB" id="185346at2"/>
<dbReference type="EMBL" id="CP035913">
    <property type="protein sequence ID" value="QBE67006.1"/>
    <property type="molecule type" value="Genomic_DNA"/>
</dbReference>
<accession>A0A4P6L5P3</accession>
<keyword evidence="6" id="KW-1185">Reference proteome</keyword>
<keyword evidence="2" id="KW-0238">DNA-binding</keyword>
<dbReference type="KEGG" id="plue:EWM63_01490"/>
<dbReference type="PROSITE" id="PS01124">
    <property type="entry name" value="HTH_ARAC_FAMILY_2"/>
    <property type="match status" value="1"/>
</dbReference>
<gene>
    <name evidence="5" type="ORF">EWM63_01490</name>
</gene>
<dbReference type="InterPro" id="IPR050204">
    <property type="entry name" value="AraC_XylS_family_regulators"/>
</dbReference>
<dbReference type="InterPro" id="IPR018060">
    <property type="entry name" value="HTH_AraC"/>
</dbReference>
<dbReference type="GO" id="GO:0043565">
    <property type="term" value="F:sequence-specific DNA binding"/>
    <property type="evidence" value="ECO:0007669"/>
    <property type="project" value="InterPro"/>
</dbReference>
<dbReference type="SUPFAM" id="SSF46689">
    <property type="entry name" value="Homeodomain-like"/>
    <property type="match status" value="1"/>
</dbReference>
<organism evidence="5 6">
    <name type="scientific">Pseudoduganella lutea</name>
    <dbReference type="NCBI Taxonomy" id="321985"/>
    <lineage>
        <taxon>Bacteria</taxon>
        <taxon>Pseudomonadati</taxon>
        <taxon>Pseudomonadota</taxon>
        <taxon>Betaproteobacteria</taxon>
        <taxon>Burkholderiales</taxon>
        <taxon>Oxalobacteraceae</taxon>
        <taxon>Telluria group</taxon>
        <taxon>Pseudoduganella</taxon>
    </lineage>
</organism>
<dbReference type="InterPro" id="IPR009057">
    <property type="entry name" value="Homeodomain-like_sf"/>
</dbReference>
<feature type="domain" description="HTH araC/xylS-type" evidence="4">
    <location>
        <begin position="218"/>
        <end position="319"/>
    </location>
</feature>
<reference evidence="5 6" key="1">
    <citation type="submission" date="2019-02" db="EMBL/GenBank/DDBJ databases">
        <title>Draft Genome Sequences of Six Type Strains of the Genus Massilia.</title>
        <authorList>
            <person name="Miess H."/>
            <person name="Frediansyhah A."/>
            <person name="Gross H."/>
        </authorList>
    </citation>
    <scope>NUCLEOTIDE SEQUENCE [LARGE SCALE GENOMIC DNA]</scope>
    <source>
        <strain evidence="5 6">DSM 17473</strain>
    </source>
</reference>
<dbReference type="Pfam" id="PF12833">
    <property type="entry name" value="HTH_18"/>
    <property type="match status" value="1"/>
</dbReference>
<proteinExistence type="predicted"/>
<evidence type="ECO:0000256" key="3">
    <source>
        <dbReference type="ARBA" id="ARBA00023163"/>
    </source>
</evidence>
<dbReference type="Proteomes" id="UP000290637">
    <property type="component" value="Chromosome"/>
</dbReference>
<protein>
    <submittedName>
        <fullName evidence="5">Helix-turn-helix domain-containing protein</fullName>
    </submittedName>
</protein>
<dbReference type="PANTHER" id="PTHR46796">
    <property type="entry name" value="HTH-TYPE TRANSCRIPTIONAL ACTIVATOR RHAS-RELATED"/>
    <property type="match status" value="1"/>
</dbReference>
<sequence>MKEHGVLRRVTAEDADDLARHLTGWEQVYDQITCGAFAGGLDELRLPEVQVFRERINQSVHQACRVRADALWFGLPLELEATRINGRKAGVASVMARPGGKDFELVTPRGHDIYGIVVSRSLCEERARRHGCAGALAALEGAEILRVEPAARTACLRQLSALLEGVGEEVWEEEGDPDAAATEAMQQGIVDTLLDMLGATRIEAAALKSQQRRHRIVAKARDYLFAHRHRAVTIPELCEHACVSRRTLQYCFDDVLGVSPVVYLRRLRLNAIRRMLLEEPPHGRGIGLLAGDWGIDNVSQFSSDYKKLFGKSPSAYARRAGRTG</sequence>
<dbReference type="Gene3D" id="1.10.10.60">
    <property type="entry name" value="Homeodomain-like"/>
    <property type="match status" value="1"/>
</dbReference>
<evidence type="ECO:0000256" key="2">
    <source>
        <dbReference type="ARBA" id="ARBA00023125"/>
    </source>
</evidence>
<evidence type="ECO:0000259" key="4">
    <source>
        <dbReference type="PROSITE" id="PS01124"/>
    </source>
</evidence>
<dbReference type="SMART" id="SM00342">
    <property type="entry name" value="HTH_ARAC"/>
    <property type="match status" value="1"/>
</dbReference>
<evidence type="ECO:0000313" key="5">
    <source>
        <dbReference type="EMBL" id="QBE67006.1"/>
    </source>
</evidence>
<dbReference type="GO" id="GO:0003700">
    <property type="term" value="F:DNA-binding transcription factor activity"/>
    <property type="evidence" value="ECO:0007669"/>
    <property type="project" value="InterPro"/>
</dbReference>
<evidence type="ECO:0000313" key="6">
    <source>
        <dbReference type="Proteomes" id="UP000290637"/>
    </source>
</evidence>
<keyword evidence="1" id="KW-0805">Transcription regulation</keyword>